<dbReference type="SMART" id="SM00256">
    <property type="entry name" value="FBOX"/>
    <property type="match status" value="1"/>
</dbReference>
<dbReference type="PROSITE" id="PS50181">
    <property type="entry name" value="FBOX"/>
    <property type="match status" value="1"/>
</dbReference>
<protein>
    <recommendedName>
        <fullName evidence="1">F-box domain-containing protein</fullName>
    </recommendedName>
</protein>
<accession>A0A165EGC8</accession>
<dbReference type="EMBL" id="KV426142">
    <property type="protein sequence ID" value="KZV86873.1"/>
    <property type="molecule type" value="Genomic_DNA"/>
</dbReference>
<sequence length="458" mass="50607">MRNRARDVPQDVLLIIFDDLSLTELLIASLASRHWRRAARAHPTFWRCITLSKAAPAAVDLFVERVSCSQTALVSLDVHPPLLAPKQIKVVIDAIAANVGRCFALKISLDSFPLRSLQQLMRALSNPVPHLDNFEISSTESTVLRRNLFGSVAPVLATLSLHNISFAPKSVPTSLAAITSLTLRANACQQLPLPDIASHFLQLEELVLLDATVPAQGLEGVVFPNLLTLHVDRYYHSFGNFDAPRLHTISISRLAYDQHSNDDLFSWLEGPLHLEVQDWCEAHQHGCTALRCTGPGGVERAIVLTKDSGHFRSPRTWPSGTLSVRVASASMPLGALRAVGEWFDGRAPELLRLELRFEPDTSLPLYGYWFCEKLESLTVVGGGPGYDAMSHLDMDYLRYHVLDIHMGPKYRGMSMADVSKELELVLKGVNIDAGVQGTRLTPASFLLMLVVMAEELEI</sequence>
<feature type="domain" description="F-box" evidence="1">
    <location>
        <begin position="2"/>
        <end position="49"/>
    </location>
</feature>
<reference evidence="2 3" key="1">
    <citation type="journal article" date="2016" name="Mol. Biol. Evol.">
        <title>Comparative Genomics of Early-Diverging Mushroom-Forming Fungi Provides Insights into the Origins of Lignocellulose Decay Capabilities.</title>
        <authorList>
            <person name="Nagy L.G."/>
            <person name="Riley R."/>
            <person name="Tritt A."/>
            <person name="Adam C."/>
            <person name="Daum C."/>
            <person name="Floudas D."/>
            <person name="Sun H."/>
            <person name="Yadav J.S."/>
            <person name="Pangilinan J."/>
            <person name="Larsson K.H."/>
            <person name="Matsuura K."/>
            <person name="Barry K."/>
            <person name="Labutti K."/>
            <person name="Kuo R."/>
            <person name="Ohm R.A."/>
            <person name="Bhattacharya S.S."/>
            <person name="Shirouzu T."/>
            <person name="Yoshinaga Y."/>
            <person name="Martin F.M."/>
            <person name="Grigoriev I.V."/>
            <person name="Hibbett D.S."/>
        </authorList>
    </citation>
    <scope>NUCLEOTIDE SEQUENCE [LARGE SCALE GENOMIC DNA]</scope>
    <source>
        <strain evidence="2 3">HHB12029</strain>
    </source>
</reference>
<dbReference type="InterPro" id="IPR036047">
    <property type="entry name" value="F-box-like_dom_sf"/>
</dbReference>
<dbReference type="Gene3D" id="1.20.1280.50">
    <property type="match status" value="1"/>
</dbReference>
<gene>
    <name evidence="2" type="ORF">EXIGLDRAFT_724374</name>
</gene>
<dbReference type="InParanoid" id="A0A165EGC8"/>
<evidence type="ECO:0000313" key="3">
    <source>
        <dbReference type="Proteomes" id="UP000077266"/>
    </source>
</evidence>
<proteinExistence type="predicted"/>
<dbReference type="InterPro" id="IPR001810">
    <property type="entry name" value="F-box_dom"/>
</dbReference>
<organism evidence="2 3">
    <name type="scientific">Exidia glandulosa HHB12029</name>
    <dbReference type="NCBI Taxonomy" id="1314781"/>
    <lineage>
        <taxon>Eukaryota</taxon>
        <taxon>Fungi</taxon>
        <taxon>Dikarya</taxon>
        <taxon>Basidiomycota</taxon>
        <taxon>Agaricomycotina</taxon>
        <taxon>Agaricomycetes</taxon>
        <taxon>Auriculariales</taxon>
        <taxon>Exidiaceae</taxon>
        <taxon>Exidia</taxon>
    </lineage>
</organism>
<keyword evidence="3" id="KW-1185">Reference proteome</keyword>
<evidence type="ECO:0000313" key="2">
    <source>
        <dbReference type="EMBL" id="KZV86873.1"/>
    </source>
</evidence>
<dbReference type="Proteomes" id="UP000077266">
    <property type="component" value="Unassembled WGS sequence"/>
</dbReference>
<name>A0A165EGC8_EXIGL</name>
<dbReference type="Pfam" id="PF12937">
    <property type="entry name" value="F-box-like"/>
    <property type="match status" value="1"/>
</dbReference>
<dbReference type="SUPFAM" id="SSF81383">
    <property type="entry name" value="F-box domain"/>
    <property type="match status" value="1"/>
</dbReference>
<dbReference type="AlphaFoldDB" id="A0A165EGC8"/>
<evidence type="ECO:0000259" key="1">
    <source>
        <dbReference type="PROSITE" id="PS50181"/>
    </source>
</evidence>